<dbReference type="Proteomes" id="UP000195947">
    <property type="component" value="Unassembled WGS sequence"/>
</dbReference>
<gene>
    <name evidence="3" type="ORF">GX662_02110</name>
    <name evidence="4" type="ORF">SAMN04488507_1003159</name>
    <name evidence="2" type="ORF">TFLO_342</name>
</gene>
<evidence type="ECO:0000313" key="5">
    <source>
        <dbReference type="Proteomes" id="UP000195947"/>
    </source>
</evidence>
<dbReference type="EMBL" id="FOQC01000003">
    <property type="protein sequence ID" value="SFH56194.1"/>
    <property type="molecule type" value="Genomic_DNA"/>
</dbReference>
<reference evidence="4 6" key="2">
    <citation type="submission" date="2016-10" db="EMBL/GenBank/DDBJ databases">
        <authorList>
            <person name="Varghese N."/>
            <person name="Submissions S."/>
        </authorList>
    </citation>
    <scope>NUCLEOTIDE SEQUENCE [LARGE SCALE GENOMIC DNA]</scope>
    <source>
        <strain evidence="4 6">DSM 2094</strain>
    </source>
</reference>
<comment type="caution">
    <text evidence="3">The sequence shown here is derived from an EMBL/GenBank/DDBJ whole genome shotgun (WGS) entry which is preliminary data.</text>
</comment>
<evidence type="ECO:0000313" key="4">
    <source>
        <dbReference type="EMBL" id="SFH56194.1"/>
    </source>
</evidence>
<dbReference type="RefSeq" id="WP_068559736.1">
    <property type="nucleotide sequence ID" value="NZ_CP089787.1"/>
</dbReference>
<proteinExistence type="inferred from homology"/>
<organism evidence="3 7">
    <name type="scientific">Trichococcus flocculiformis</name>
    <dbReference type="NCBI Taxonomy" id="82803"/>
    <lineage>
        <taxon>Bacteria</taxon>
        <taxon>Bacillati</taxon>
        <taxon>Bacillota</taxon>
        <taxon>Bacilli</taxon>
        <taxon>Lactobacillales</taxon>
        <taxon>Carnobacteriaceae</taxon>
        <taxon>Trichococcus</taxon>
    </lineage>
</organism>
<dbReference type="PANTHER" id="PTHR34297:SF1">
    <property type="entry name" value="ASP23_GLS24 FAMILY ENVELOPE STRESS RESPONSE PROTEIN"/>
    <property type="match status" value="1"/>
</dbReference>
<evidence type="ECO:0000313" key="3">
    <source>
        <dbReference type="EMBL" id="NLD31044.1"/>
    </source>
</evidence>
<dbReference type="PANTHER" id="PTHR34297">
    <property type="entry name" value="HYPOTHETICAL CYTOSOLIC PROTEIN-RELATED"/>
    <property type="match status" value="1"/>
</dbReference>
<evidence type="ECO:0000256" key="1">
    <source>
        <dbReference type="ARBA" id="ARBA00005721"/>
    </source>
</evidence>
<dbReference type="STRING" id="82803.SAMN04488048_10240"/>
<keyword evidence="5" id="KW-1185">Reference proteome</keyword>
<reference evidence="3 7" key="3">
    <citation type="journal article" date="2020" name="Biotechnol. Biofuels">
        <title>New insights from the biogas microbiome by comprehensive genome-resolved metagenomics of nearly 1600 species originating from multiple anaerobic digesters.</title>
        <authorList>
            <person name="Campanaro S."/>
            <person name="Treu L."/>
            <person name="Rodriguez-R L.M."/>
            <person name="Kovalovszki A."/>
            <person name="Ziels R.M."/>
            <person name="Maus I."/>
            <person name="Zhu X."/>
            <person name="Kougias P.G."/>
            <person name="Basile A."/>
            <person name="Luo G."/>
            <person name="Schluter A."/>
            <person name="Konstantinidis K.T."/>
            <person name="Angelidaki I."/>
        </authorList>
    </citation>
    <scope>NUCLEOTIDE SEQUENCE [LARGE SCALE GENOMIC DNA]</scope>
    <source>
        <strain evidence="3">AS07pgkLD_105</strain>
    </source>
</reference>
<dbReference type="EMBL" id="JAAZCD010000046">
    <property type="protein sequence ID" value="NLD31044.1"/>
    <property type="molecule type" value="Genomic_DNA"/>
</dbReference>
<dbReference type="AlphaFoldDB" id="A0A143Y8D4"/>
<reference evidence="2 5" key="1">
    <citation type="submission" date="2016-02" db="EMBL/GenBank/DDBJ databases">
        <authorList>
            <person name="Strepis N."/>
        </authorList>
    </citation>
    <scope>NUCLEOTIDE SEQUENCE [LARGE SCALE GENOMIC DNA]</scope>
    <source>
        <strain evidence="2">Trichococcus flocculiformis</strain>
    </source>
</reference>
<sequence>MMEETNIPLANGPAPLGEIEIAPEVIEVIAGIAANEVEGVYAMQGSFKTGVNELLGRTTHNKGVHLTVDENGLSVDVYCYIKYGASVPKVALDMQEKVKEQVLYMSNLEVSQVNVHVVGLVAPKSEDSTYLDLDTELGENA</sequence>
<dbReference type="EMBL" id="FJMZ01000002">
    <property type="protein sequence ID" value="CZQ82781.1"/>
    <property type="molecule type" value="Genomic_DNA"/>
</dbReference>
<accession>A0A143Y8D4</accession>
<dbReference type="Proteomes" id="UP000199686">
    <property type="component" value="Unassembled WGS sequence"/>
</dbReference>
<evidence type="ECO:0000313" key="7">
    <source>
        <dbReference type="Proteomes" id="UP000589373"/>
    </source>
</evidence>
<evidence type="ECO:0000313" key="6">
    <source>
        <dbReference type="Proteomes" id="UP000199686"/>
    </source>
</evidence>
<dbReference type="OrthoDB" id="9793465at2"/>
<dbReference type="InterPro" id="IPR005531">
    <property type="entry name" value="Asp23"/>
</dbReference>
<protein>
    <submittedName>
        <fullName evidence="2">Alkaline shock protein asp23</fullName>
    </submittedName>
    <submittedName>
        <fullName evidence="3">Asp23/Gls24 family envelope stress response protein</fullName>
    </submittedName>
    <submittedName>
        <fullName evidence="4">PadR family transcriptional regulator, regulatory protein PadR</fullName>
    </submittedName>
</protein>
<dbReference type="Pfam" id="PF03780">
    <property type="entry name" value="Asp23"/>
    <property type="match status" value="1"/>
</dbReference>
<name>A0A143Y8D4_9LACT</name>
<comment type="similarity">
    <text evidence="1">Belongs to the asp23 family.</text>
</comment>
<dbReference type="Proteomes" id="UP000589373">
    <property type="component" value="Unassembled WGS sequence"/>
</dbReference>
<evidence type="ECO:0000313" key="2">
    <source>
        <dbReference type="EMBL" id="CZQ82781.1"/>
    </source>
</evidence>